<accession>A0A2Z6RAM0</accession>
<comment type="caution">
    <text evidence="1">The sequence shown here is derived from an EMBL/GenBank/DDBJ whole genome shotgun (WGS) entry which is preliminary data.</text>
</comment>
<proteinExistence type="predicted"/>
<reference evidence="1 2" key="1">
    <citation type="submission" date="2017-11" db="EMBL/GenBank/DDBJ databases">
        <title>The genome of Rhizophagus clarus HR1 reveals common genetic basis of auxotrophy among arbuscular mycorrhizal fungi.</title>
        <authorList>
            <person name="Kobayashi Y."/>
        </authorList>
    </citation>
    <scope>NUCLEOTIDE SEQUENCE [LARGE SCALE GENOMIC DNA]</scope>
    <source>
        <strain evidence="1 2">HR1</strain>
    </source>
</reference>
<protein>
    <submittedName>
        <fullName evidence="1">Uncharacterized protein</fullName>
    </submittedName>
</protein>
<name>A0A2Z6RAM0_9GLOM</name>
<sequence>MNRSCWTPELGMLPAFLNEPDLGNVSWKGWLPAFLDEPDLGMLPAFLDELDLEILLDSRLEMLQFPLFLLILT</sequence>
<dbReference type="AlphaFoldDB" id="A0A2Z6RAM0"/>
<dbReference type="EMBL" id="BEXD01000732">
    <property type="protein sequence ID" value="GBB89766.1"/>
    <property type="molecule type" value="Genomic_DNA"/>
</dbReference>
<evidence type="ECO:0000313" key="1">
    <source>
        <dbReference type="EMBL" id="GBB89766.1"/>
    </source>
</evidence>
<evidence type="ECO:0000313" key="2">
    <source>
        <dbReference type="Proteomes" id="UP000247702"/>
    </source>
</evidence>
<organism evidence="1 2">
    <name type="scientific">Rhizophagus clarus</name>
    <dbReference type="NCBI Taxonomy" id="94130"/>
    <lineage>
        <taxon>Eukaryota</taxon>
        <taxon>Fungi</taxon>
        <taxon>Fungi incertae sedis</taxon>
        <taxon>Mucoromycota</taxon>
        <taxon>Glomeromycotina</taxon>
        <taxon>Glomeromycetes</taxon>
        <taxon>Glomerales</taxon>
        <taxon>Glomeraceae</taxon>
        <taxon>Rhizophagus</taxon>
    </lineage>
</organism>
<keyword evidence="2" id="KW-1185">Reference proteome</keyword>
<gene>
    <name evidence="1" type="ORF">RclHR1_16570001</name>
</gene>
<dbReference type="Proteomes" id="UP000247702">
    <property type="component" value="Unassembled WGS sequence"/>
</dbReference>